<comment type="caution">
    <text evidence="2">The sequence shown here is derived from an EMBL/GenBank/DDBJ whole genome shotgun (WGS) entry which is preliminary data.</text>
</comment>
<evidence type="ECO:0000313" key="3">
    <source>
        <dbReference type="Proteomes" id="UP001163105"/>
    </source>
</evidence>
<proteinExistence type="predicted"/>
<dbReference type="InterPro" id="IPR029010">
    <property type="entry name" value="ThuA-like"/>
</dbReference>
<dbReference type="PANTHER" id="PTHR40469">
    <property type="entry name" value="SECRETED GLYCOSYL HYDROLASE"/>
    <property type="match status" value="1"/>
</dbReference>
<organism evidence="2 3">
    <name type="scientific">Purpureocillium lavendulum</name>
    <dbReference type="NCBI Taxonomy" id="1247861"/>
    <lineage>
        <taxon>Eukaryota</taxon>
        <taxon>Fungi</taxon>
        <taxon>Dikarya</taxon>
        <taxon>Ascomycota</taxon>
        <taxon>Pezizomycotina</taxon>
        <taxon>Sordariomycetes</taxon>
        <taxon>Hypocreomycetidae</taxon>
        <taxon>Hypocreales</taxon>
        <taxon>Ophiocordycipitaceae</taxon>
        <taxon>Purpureocillium</taxon>
    </lineage>
</organism>
<dbReference type="InterPro" id="IPR029062">
    <property type="entry name" value="Class_I_gatase-like"/>
</dbReference>
<dbReference type="Pfam" id="PF06283">
    <property type="entry name" value="ThuA"/>
    <property type="match status" value="1"/>
</dbReference>
<dbReference type="PANTHER" id="PTHR40469:SF2">
    <property type="entry name" value="GALACTOSE-BINDING DOMAIN-LIKE SUPERFAMILY PROTEIN"/>
    <property type="match status" value="1"/>
</dbReference>
<protein>
    <submittedName>
        <fullName evidence="2">Carboxylesterase-like protein</fullName>
    </submittedName>
</protein>
<sequence length="255" mass="27722">MTGSPFRVLVFSKTGGYRHASIPASIAALTRLASASAPTDAPFTVHPSEDASLFAPESLRRYRVIVLAHVSGTFLTELQLDALQSFVRQGGGVVGVHTASVGMPPPPPPPDADGAVDEGGWYRRMVGASFAGHPEPQEGVVRVEDARHPIMTLGLQGLGDGLKTFDGQTRQRTWFDEWYNFKENPRTSRVHVLLSVDEASYEGGALGDDHPLVWCHEFEGGRVFHTALGHFDEAYEDEMFLGQLLNGILWAAKAI</sequence>
<accession>A0AB34G7G5</accession>
<feature type="domain" description="ThuA-like" evidence="1">
    <location>
        <begin position="7"/>
        <end position="251"/>
    </location>
</feature>
<name>A0AB34G7G5_9HYPO</name>
<dbReference type="SUPFAM" id="SSF52317">
    <property type="entry name" value="Class I glutamine amidotransferase-like"/>
    <property type="match status" value="1"/>
</dbReference>
<gene>
    <name evidence="2" type="ORF">O9K51_01479</name>
</gene>
<evidence type="ECO:0000259" key="1">
    <source>
        <dbReference type="Pfam" id="PF06283"/>
    </source>
</evidence>
<dbReference type="EMBL" id="JAQHRD010000001">
    <property type="protein sequence ID" value="KAJ6446706.1"/>
    <property type="molecule type" value="Genomic_DNA"/>
</dbReference>
<dbReference type="Gene3D" id="3.40.50.880">
    <property type="match status" value="1"/>
</dbReference>
<dbReference type="AlphaFoldDB" id="A0AB34G7G5"/>
<reference evidence="2" key="1">
    <citation type="submission" date="2023-01" db="EMBL/GenBank/DDBJ databases">
        <title>The growth and conidiation of Purpureocillium lavendulum are regulated by nitrogen source and histone H3K14 acetylation.</title>
        <authorList>
            <person name="Tang P."/>
            <person name="Han J."/>
            <person name="Zhang C."/>
            <person name="Tang P."/>
            <person name="Qi F."/>
            <person name="Zhang K."/>
            <person name="Liang L."/>
        </authorList>
    </citation>
    <scope>NUCLEOTIDE SEQUENCE</scope>
    <source>
        <strain evidence="2">YMF1.00683</strain>
    </source>
</reference>
<evidence type="ECO:0000313" key="2">
    <source>
        <dbReference type="EMBL" id="KAJ6446706.1"/>
    </source>
</evidence>
<keyword evidence="3" id="KW-1185">Reference proteome</keyword>
<dbReference type="Proteomes" id="UP001163105">
    <property type="component" value="Unassembled WGS sequence"/>
</dbReference>